<proteinExistence type="predicted"/>
<feature type="domain" description="DUF1540" evidence="1">
    <location>
        <begin position="85"/>
        <end position="124"/>
    </location>
</feature>
<gene>
    <name evidence="2" type="ORF">FE782_09960</name>
</gene>
<evidence type="ECO:0000313" key="2">
    <source>
        <dbReference type="EMBL" id="TLS52291.1"/>
    </source>
</evidence>
<comment type="caution">
    <text evidence="2">The sequence shown here is derived from an EMBL/GenBank/DDBJ whole genome shotgun (WGS) entry which is preliminary data.</text>
</comment>
<dbReference type="InterPro" id="IPR011437">
    <property type="entry name" value="DUF1540"/>
</dbReference>
<keyword evidence="3" id="KW-1185">Reference proteome</keyword>
<feature type="domain" description="DUF1540" evidence="1">
    <location>
        <begin position="6"/>
        <end position="49"/>
    </location>
</feature>
<evidence type="ECO:0000259" key="1">
    <source>
        <dbReference type="Pfam" id="PF07561"/>
    </source>
</evidence>
<reference evidence="2 3" key="1">
    <citation type="submission" date="2019-05" db="EMBL/GenBank/DDBJ databases">
        <authorList>
            <person name="Narsing Rao M.P."/>
            <person name="Li W.J."/>
        </authorList>
    </citation>
    <scope>NUCLEOTIDE SEQUENCE [LARGE SCALE GENOMIC DNA]</scope>
    <source>
        <strain evidence="2 3">SYSU_K30003</strain>
    </source>
</reference>
<accession>A0A5R9G970</accession>
<dbReference type="AlphaFoldDB" id="A0A5R9G970"/>
<dbReference type="OrthoDB" id="1681234at2"/>
<evidence type="ECO:0000313" key="3">
    <source>
        <dbReference type="Proteomes" id="UP000309676"/>
    </source>
</evidence>
<sequence>MAMPEVKCVVNTCTHYLYGDRCGAKNIDILHEEETMMSQVVEQTMCKSFVHASSLANYLGSADNINLAGTVMGLVNPAYAVHPSVACTVSSCEYWGEGAHCVAKAIEITGRDSNECQDTNCQTFERREGA</sequence>
<name>A0A5R9G970_9BACL</name>
<organism evidence="2 3">
    <name type="scientific">Paenibacillus antri</name>
    <dbReference type="NCBI Taxonomy" id="2582848"/>
    <lineage>
        <taxon>Bacteria</taxon>
        <taxon>Bacillati</taxon>
        <taxon>Bacillota</taxon>
        <taxon>Bacilli</taxon>
        <taxon>Bacillales</taxon>
        <taxon>Paenibacillaceae</taxon>
        <taxon>Paenibacillus</taxon>
    </lineage>
</organism>
<protein>
    <submittedName>
        <fullName evidence="2">DUF1540 domain-containing protein</fullName>
    </submittedName>
</protein>
<dbReference type="Pfam" id="PF07561">
    <property type="entry name" value="DUF1540"/>
    <property type="match status" value="2"/>
</dbReference>
<dbReference type="EMBL" id="VCIW01000005">
    <property type="protein sequence ID" value="TLS52291.1"/>
    <property type="molecule type" value="Genomic_DNA"/>
</dbReference>
<dbReference type="Proteomes" id="UP000309676">
    <property type="component" value="Unassembled WGS sequence"/>
</dbReference>